<protein>
    <submittedName>
        <fullName evidence="7">NAD(P)/FAD-dependent oxidoreductase</fullName>
    </submittedName>
</protein>
<gene>
    <name evidence="7" type="ORF">H3H51_14565</name>
</gene>
<dbReference type="AlphaFoldDB" id="A0A7W4LN61"/>
<organism evidence="7 8">
    <name type="scientific">Aquipseudomonas ullengensis</name>
    <dbReference type="NCBI Taxonomy" id="2759166"/>
    <lineage>
        <taxon>Bacteria</taxon>
        <taxon>Pseudomonadati</taxon>
        <taxon>Pseudomonadota</taxon>
        <taxon>Gammaproteobacteria</taxon>
        <taxon>Pseudomonadales</taxon>
        <taxon>Pseudomonadaceae</taxon>
        <taxon>Aquipseudomonas</taxon>
    </lineage>
</organism>
<dbReference type="InterPro" id="IPR023753">
    <property type="entry name" value="FAD/NAD-binding_dom"/>
</dbReference>
<dbReference type="GO" id="GO:0016491">
    <property type="term" value="F:oxidoreductase activity"/>
    <property type="evidence" value="ECO:0007669"/>
    <property type="project" value="InterPro"/>
</dbReference>
<dbReference type="Pfam" id="PF18267">
    <property type="entry name" value="Rubredoxin_C"/>
    <property type="match status" value="1"/>
</dbReference>
<feature type="domain" description="FAD/NAD(P)-binding" evidence="5">
    <location>
        <begin position="5"/>
        <end position="292"/>
    </location>
</feature>
<comment type="caution">
    <text evidence="7">The sequence shown here is derived from an EMBL/GenBank/DDBJ whole genome shotgun (WGS) entry which is preliminary data.</text>
</comment>
<keyword evidence="3" id="KW-0285">Flavoprotein</keyword>
<dbReference type="PANTHER" id="PTHR43429">
    <property type="entry name" value="PYRIDINE NUCLEOTIDE-DISULFIDE OXIDOREDUCTASE DOMAIN-CONTAINING"/>
    <property type="match status" value="1"/>
</dbReference>
<accession>A0A7W4LN61</accession>
<dbReference type="InterPro" id="IPR050260">
    <property type="entry name" value="FAD-bd_OxRdtase"/>
</dbReference>
<dbReference type="PRINTS" id="PR00411">
    <property type="entry name" value="PNDRDTASEI"/>
</dbReference>
<dbReference type="PRINTS" id="PR00368">
    <property type="entry name" value="FADPNR"/>
</dbReference>
<dbReference type="Pfam" id="PF07992">
    <property type="entry name" value="Pyr_redox_2"/>
    <property type="match status" value="1"/>
</dbReference>
<dbReference type="InterPro" id="IPR036188">
    <property type="entry name" value="FAD/NAD-bd_sf"/>
</dbReference>
<evidence type="ECO:0000313" key="7">
    <source>
        <dbReference type="EMBL" id="MBB2496251.1"/>
    </source>
</evidence>
<dbReference type="InterPro" id="IPR016156">
    <property type="entry name" value="FAD/NAD-linked_Rdtase_dimer_sf"/>
</dbReference>
<proteinExistence type="inferred from homology"/>
<evidence type="ECO:0000256" key="4">
    <source>
        <dbReference type="ARBA" id="ARBA00022827"/>
    </source>
</evidence>
<evidence type="ECO:0000259" key="6">
    <source>
        <dbReference type="Pfam" id="PF18267"/>
    </source>
</evidence>
<sequence length="452" mass="48962">MKKLKLVMVGNGMAGVRTLEELLKLAPDLYDITVFGAEPHPNYNRILLSPVLAGEQNFQDIVLNDLNWYAEHNIQLLLNRKVVSIDRKKRVVIADDGTRAEYDRLLIATGSTPFILPIPGNKLQGVLGYRDVADTQSMIDTAKAHSHAVVIGGGLLGLEAANGLKLRGMDVTVVHISDWLLERQLDKTAGKLLQAALEERGIHFRLSEQTEELIDNGNGRVCAVQFKGGDTIPADLVVMAAGIRPNYELAEKSGIPCNRGILVNDTLQTNDPCIYAIGECANHRGIAYGLVAPLFEQAQVCANHLAQLGFARYQGSVTSTKLKVTGIDLFSAGDFMGGEGTETITLSDPISGVYKKLVVKNDILVGACLYGDTVDGGWYFRQVRERANISTIRNYLMFGEQTAADMPRAAAEPDNEVSLYDSATLALQVLKLDANLPANPLALVAANAAQHA</sequence>
<comment type="cofactor">
    <cofactor evidence="1">
        <name>FAD</name>
        <dbReference type="ChEBI" id="CHEBI:57692"/>
    </cofactor>
</comment>
<evidence type="ECO:0000256" key="1">
    <source>
        <dbReference type="ARBA" id="ARBA00001974"/>
    </source>
</evidence>
<comment type="similarity">
    <text evidence="2">Belongs to the FAD-dependent oxidoreductase family.</text>
</comment>
<dbReference type="SUPFAM" id="SSF51905">
    <property type="entry name" value="FAD/NAD(P)-binding domain"/>
    <property type="match status" value="1"/>
</dbReference>
<dbReference type="Gene3D" id="3.30.390.30">
    <property type="match status" value="1"/>
</dbReference>
<dbReference type="FunFam" id="3.50.50.60:FF:000033">
    <property type="entry name" value="Nitrite reductase [NAD(P)H], large subunit"/>
    <property type="match status" value="1"/>
</dbReference>
<reference evidence="7 8" key="1">
    <citation type="submission" date="2020-08" db="EMBL/GenBank/DDBJ databases">
        <authorList>
            <person name="Kim C.M."/>
        </authorList>
    </citation>
    <scope>NUCLEOTIDE SEQUENCE [LARGE SCALE GENOMIC DNA]</scope>
    <source>
        <strain evidence="7 8">UL070</strain>
    </source>
</reference>
<keyword evidence="4" id="KW-0274">FAD</keyword>
<evidence type="ECO:0000313" key="8">
    <source>
        <dbReference type="Proteomes" id="UP000542720"/>
    </source>
</evidence>
<evidence type="ECO:0000256" key="2">
    <source>
        <dbReference type="ARBA" id="ARBA00006442"/>
    </source>
</evidence>
<dbReference type="Gene3D" id="3.50.50.60">
    <property type="entry name" value="FAD/NAD(P)-binding domain"/>
    <property type="match status" value="2"/>
</dbReference>
<dbReference type="PANTHER" id="PTHR43429:SF3">
    <property type="entry name" value="NITRITE REDUCTASE [NAD(P)H]"/>
    <property type="match status" value="1"/>
</dbReference>
<keyword evidence="8" id="KW-1185">Reference proteome</keyword>
<feature type="domain" description="NADH-rubredoxin oxidoreductase C-terminal" evidence="6">
    <location>
        <begin position="319"/>
        <end position="379"/>
    </location>
</feature>
<dbReference type="InterPro" id="IPR041575">
    <property type="entry name" value="Rubredoxin_C"/>
</dbReference>
<evidence type="ECO:0000259" key="5">
    <source>
        <dbReference type="Pfam" id="PF07992"/>
    </source>
</evidence>
<dbReference type="Proteomes" id="UP000542720">
    <property type="component" value="Unassembled WGS sequence"/>
</dbReference>
<name>A0A7W4LN61_9GAMM</name>
<dbReference type="EMBL" id="JACJUD010000004">
    <property type="protein sequence ID" value="MBB2496251.1"/>
    <property type="molecule type" value="Genomic_DNA"/>
</dbReference>
<evidence type="ECO:0000256" key="3">
    <source>
        <dbReference type="ARBA" id="ARBA00022630"/>
    </source>
</evidence>